<reference evidence="6" key="1">
    <citation type="submission" date="2017-05" db="EMBL/GenBank/DDBJ databases">
        <title>Dechlorination kinetics govern the competition between two new strains of the genus Sulfurospirillum.</title>
        <authorList>
            <person name="Buttet G.F."/>
            <person name="Murray A.M."/>
            <person name="Goris T."/>
            <person name="Burion M."/>
            <person name="Lin B."/>
            <person name="Rolle M."/>
            <person name="Maillard J."/>
        </authorList>
    </citation>
    <scope>NUCLEOTIDE SEQUENCE [LARGE SCALE GENOMIC DNA]</scope>
    <source>
        <strain evidence="6">SL2-1</strain>
    </source>
</reference>
<feature type="domain" description="Cyclic nucleotide-binding" evidence="3">
    <location>
        <begin position="22"/>
        <end position="136"/>
    </location>
</feature>
<dbReference type="RefSeq" id="WP_087438302.1">
    <property type="nucleotide sequence ID" value="NZ_CP021416.1"/>
</dbReference>
<dbReference type="Gene3D" id="3.10.580.10">
    <property type="entry name" value="CBS-domain"/>
    <property type="match status" value="1"/>
</dbReference>
<evidence type="ECO:0000259" key="4">
    <source>
        <dbReference type="PROSITE" id="PS51371"/>
    </source>
</evidence>
<evidence type="ECO:0000313" key="6">
    <source>
        <dbReference type="Proteomes" id="UP000196005"/>
    </source>
</evidence>
<proteinExistence type="predicted"/>
<dbReference type="GO" id="GO:0008773">
    <property type="term" value="F:[protein-PII] uridylyltransferase activity"/>
    <property type="evidence" value="ECO:0007669"/>
    <property type="project" value="InterPro"/>
</dbReference>
<keyword evidence="6" id="KW-1185">Reference proteome</keyword>
<name>A0A1Y0HLV8_9BACT</name>
<dbReference type="SMART" id="SM00100">
    <property type="entry name" value="cNMP"/>
    <property type="match status" value="1"/>
</dbReference>
<evidence type="ECO:0000259" key="3">
    <source>
        <dbReference type="PROSITE" id="PS50042"/>
    </source>
</evidence>
<evidence type="ECO:0000256" key="2">
    <source>
        <dbReference type="PROSITE-ProRule" id="PRU00703"/>
    </source>
</evidence>
<sequence length="612" mass="69809">MVDEENLTSMYDLEAFLRSIHPFQLLSKTEIAKAIGAMNIAYYKKETLLLSPSKPAEFLYIIIKGEVGEFHEEELLKVYSKSNSFDADALIYNKSESSFKVLEELICYELKKADFLALLDSNAAFKAYFIQDLANKIQSAKAKEYTTELSGFMMARVQDSYLHVPTIVEKECSIIEALHQMEATKSSCIIVRNGEGYEYGIVTDSIVRRHVLFEEYDKHAAIGPIALHPIITIEADDYLFNALLSFTKHSIKRLIVTRDGEIIGILEQLDLLSYFANHTYLVAVQIRKATTVEELKQASFDLMSIVKKLHVKGTKVDYIAKLISEINEKIYEKLYGMIVPPELAQKACLVVMGSEGRKEQLLKTDQDNALIIDDNVNESLYIPYMRRFTETLIDFGFPRCEGNIMVSNPYWCKHWSAYQKEIMRWFDTPSMEDVMNLAIFFDAIPVAGDASMLHKLKNEIFEHVEEQSPFLANFAKAATAFETPIGMFTNLIAQNHKIDVKKGGIFPIVQGVRALALEHKIEVTDTLTRIKKLAKMDVIDNDFAGALIEAFDTLLNLRLKERLSLGEDKGLDNFVNIENLNQLELELLKDSFKIVNKFKKFLTYHFKLSMVS</sequence>
<evidence type="ECO:0000313" key="5">
    <source>
        <dbReference type="EMBL" id="ARU48325.1"/>
    </source>
</evidence>
<dbReference type="InterPro" id="IPR005105">
    <property type="entry name" value="GlnD_Uridyltrans_N"/>
</dbReference>
<dbReference type="Pfam" id="PF00571">
    <property type="entry name" value="CBS"/>
    <property type="match status" value="1"/>
</dbReference>
<dbReference type="CDD" id="cd00038">
    <property type="entry name" value="CAP_ED"/>
    <property type="match status" value="1"/>
</dbReference>
<dbReference type="Proteomes" id="UP000196005">
    <property type="component" value="Chromosome"/>
</dbReference>
<protein>
    <submittedName>
        <fullName evidence="5">Uncharacterized protein</fullName>
    </submittedName>
</protein>
<dbReference type="Pfam" id="PF00027">
    <property type="entry name" value="cNMP_binding"/>
    <property type="match status" value="1"/>
</dbReference>
<dbReference type="Pfam" id="PF03445">
    <property type="entry name" value="DUF294"/>
    <property type="match status" value="1"/>
</dbReference>
<organism evidence="5 6">
    <name type="scientific">Sulfurospirillum diekertiae</name>
    <dbReference type="NCBI Taxonomy" id="1854492"/>
    <lineage>
        <taxon>Bacteria</taxon>
        <taxon>Pseudomonadati</taxon>
        <taxon>Campylobacterota</taxon>
        <taxon>Epsilonproteobacteria</taxon>
        <taxon>Campylobacterales</taxon>
        <taxon>Sulfurospirillaceae</taxon>
        <taxon>Sulfurospirillum</taxon>
    </lineage>
</organism>
<dbReference type="InterPro" id="IPR018490">
    <property type="entry name" value="cNMP-bd_dom_sf"/>
</dbReference>
<dbReference type="KEGG" id="suls:Sdiek1_1159"/>
<keyword evidence="1 2" id="KW-0129">CBS domain</keyword>
<dbReference type="InterPro" id="IPR051257">
    <property type="entry name" value="Diverse_CBS-Domain"/>
</dbReference>
<feature type="domain" description="CBS" evidence="4">
    <location>
        <begin position="226"/>
        <end position="281"/>
    </location>
</feature>
<dbReference type="PROSITE" id="PS50042">
    <property type="entry name" value="CNMP_BINDING_3"/>
    <property type="match status" value="1"/>
</dbReference>
<dbReference type="InterPro" id="IPR000595">
    <property type="entry name" value="cNMP-bd_dom"/>
</dbReference>
<dbReference type="AlphaFoldDB" id="A0A1Y0HLV8"/>
<dbReference type="InterPro" id="IPR046342">
    <property type="entry name" value="CBS_dom_sf"/>
</dbReference>
<dbReference type="InterPro" id="IPR000644">
    <property type="entry name" value="CBS_dom"/>
</dbReference>
<dbReference type="InterPro" id="IPR018821">
    <property type="entry name" value="DUF294_put_nucleoTrafse_sb-bd"/>
</dbReference>
<dbReference type="Gene3D" id="2.60.120.10">
    <property type="entry name" value="Jelly Rolls"/>
    <property type="match status" value="1"/>
</dbReference>
<dbReference type="PANTHER" id="PTHR43080">
    <property type="entry name" value="CBS DOMAIN-CONTAINING PROTEIN CBSX3, MITOCHONDRIAL"/>
    <property type="match status" value="1"/>
</dbReference>
<dbReference type="Pfam" id="PF10335">
    <property type="entry name" value="DUF294_C"/>
    <property type="match status" value="1"/>
</dbReference>
<dbReference type="OrthoDB" id="9808528at2"/>
<dbReference type="EMBL" id="CP021416">
    <property type="protein sequence ID" value="ARU48325.1"/>
    <property type="molecule type" value="Genomic_DNA"/>
</dbReference>
<dbReference type="SMART" id="SM00116">
    <property type="entry name" value="CBS"/>
    <property type="match status" value="2"/>
</dbReference>
<dbReference type="InterPro" id="IPR014710">
    <property type="entry name" value="RmlC-like_jellyroll"/>
</dbReference>
<accession>A0A1Y0HLV8</accession>
<dbReference type="SUPFAM" id="SSF51206">
    <property type="entry name" value="cAMP-binding domain-like"/>
    <property type="match status" value="1"/>
</dbReference>
<dbReference type="PROSITE" id="PS51371">
    <property type="entry name" value="CBS"/>
    <property type="match status" value="1"/>
</dbReference>
<dbReference type="PANTHER" id="PTHR43080:SF2">
    <property type="entry name" value="CBS DOMAIN-CONTAINING PROTEIN"/>
    <property type="match status" value="1"/>
</dbReference>
<gene>
    <name evidence="5" type="ORF">Sdiek1_1159</name>
</gene>
<dbReference type="SUPFAM" id="SSF54631">
    <property type="entry name" value="CBS-domain pair"/>
    <property type="match status" value="1"/>
</dbReference>
<evidence type="ECO:0000256" key="1">
    <source>
        <dbReference type="ARBA" id="ARBA00023122"/>
    </source>
</evidence>
<dbReference type="CDD" id="cd05401">
    <property type="entry name" value="NT_GlnE_GlnD_like"/>
    <property type="match status" value="1"/>
</dbReference>